<accession>D7DS08</accession>
<dbReference type="Proteomes" id="UP000007722">
    <property type="component" value="Chromosome"/>
</dbReference>
<name>D7DS08_METV3</name>
<evidence type="ECO:0000313" key="2">
    <source>
        <dbReference type="Proteomes" id="UP000007722"/>
    </source>
</evidence>
<dbReference type="AlphaFoldDB" id="D7DS08"/>
<dbReference type="KEGG" id="mvo:Mvol_0258"/>
<proteinExistence type="predicted"/>
<gene>
    <name evidence="1" type="ordered locus">Mvol_0258</name>
</gene>
<evidence type="ECO:0000313" key="1">
    <source>
        <dbReference type="EMBL" id="ADI35918.1"/>
    </source>
</evidence>
<reference evidence="1 2" key="1">
    <citation type="submission" date="2010-05" db="EMBL/GenBank/DDBJ databases">
        <title>Complete sequence of Methanococcus voltae A3.</title>
        <authorList>
            <consortium name="US DOE Joint Genome Institute"/>
            <person name="Lucas S."/>
            <person name="Copeland A."/>
            <person name="Lapidus A."/>
            <person name="Cheng J.-F."/>
            <person name="Bruce D."/>
            <person name="Goodwin L."/>
            <person name="Pitluck S."/>
            <person name="Lowry S."/>
            <person name="Clum A."/>
            <person name="Land M."/>
            <person name="Hauser L."/>
            <person name="Kyrpides N."/>
            <person name="Mikhailova N."/>
            <person name="Whitman W.B."/>
            <person name="Woyke T."/>
        </authorList>
    </citation>
    <scope>NUCLEOTIDE SEQUENCE [LARGE SCALE GENOMIC DNA]</scope>
    <source>
        <strain evidence="2">ATCC BAA-1334 / A3</strain>
    </source>
</reference>
<dbReference type="InParanoid" id="D7DS08"/>
<organism evidence="1 2">
    <name type="scientific">Methanococcus voltae (strain ATCC BAA-1334 / A3)</name>
    <dbReference type="NCBI Taxonomy" id="456320"/>
    <lineage>
        <taxon>Archaea</taxon>
        <taxon>Methanobacteriati</taxon>
        <taxon>Methanobacteriota</taxon>
        <taxon>Methanomada group</taxon>
        <taxon>Methanococci</taxon>
        <taxon>Methanococcales</taxon>
        <taxon>Methanococcaceae</taxon>
        <taxon>Methanococcus</taxon>
    </lineage>
</organism>
<dbReference type="HOGENOM" id="CLU_1405969_0_0_2"/>
<dbReference type="eggNOG" id="arCOG02614">
    <property type="taxonomic scope" value="Archaea"/>
</dbReference>
<dbReference type="OrthoDB" id="8628at2157"/>
<dbReference type="STRING" id="456320.Mvol_0258"/>
<keyword evidence="2" id="KW-1185">Reference proteome</keyword>
<protein>
    <submittedName>
        <fullName evidence="1">Uncharacterized protein</fullName>
    </submittedName>
</protein>
<sequence>MLAITKMYQELMDLIGVDDEGYELINPYRKDSDLKHVLDYYDYILISKGYTKRVSNNTGANPDKIVEVSSATIGSLINTLNDLKQLNIGNSETIEESITQLSDLNVKIHSNEENKKLVDEFNSKNIVITNTSFIQKILDDLGINNCKVNLDMIEEICKAGCLINLGKTTMDDLKKLIIVPDYDIDKINELNLKDKFNSNLCILKTHDYDLELIERIENRYAQILEFIE</sequence>
<dbReference type="EMBL" id="CP002057">
    <property type="protein sequence ID" value="ADI35918.1"/>
    <property type="molecule type" value="Genomic_DNA"/>
</dbReference>